<feature type="signal peptide" evidence="2">
    <location>
        <begin position="1"/>
        <end position="21"/>
    </location>
</feature>
<dbReference type="EMBL" id="OX465080">
    <property type="protein sequence ID" value="CAI9280115.1"/>
    <property type="molecule type" value="Genomic_DNA"/>
</dbReference>
<feature type="chain" id="PRO_5041464439" evidence="2">
    <location>
        <begin position="22"/>
        <end position="144"/>
    </location>
</feature>
<proteinExistence type="predicted"/>
<feature type="region of interest" description="Disordered" evidence="1">
    <location>
        <begin position="86"/>
        <end position="112"/>
    </location>
</feature>
<evidence type="ECO:0000313" key="4">
    <source>
        <dbReference type="Proteomes" id="UP001177003"/>
    </source>
</evidence>
<evidence type="ECO:0000313" key="3">
    <source>
        <dbReference type="EMBL" id="CAI9280115.1"/>
    </source>
</evidence>
<sequence length="144" mass="16080">MINRLIDWHSILLWISQPTHAINSLEGAPLFGSKLFEVGEIFCNCGSHNQSDTWFSRLPFTFPSDKETDHVFNLSEEAQKTIIGDVPDFTNVSDDPPPTFTSGESPKPPTDEELLDDLIFEDKNKSIGAIVILPSFNMLQNPSS</sequence>
<accession>A0AA35YTT3</accession>
<evidence type="ECO:0000256" key="2">
    <source>
        <dbReference type="SAM" id="SignalP"/>
    </source>
</evidence>
<dbReference type="Proteomes" id="UP001177003">
    <property type="component" value="Chromosome 4"/>
</dbReference>
<reference evidence="3" key="1">
    <citation type="submission" date="2023-04" db="EMBL/GenBank/DDBJ databases">
        <authorList>
            <person name="Vijverberg K."/>
            <person name="Xiong W."/>
            <person name="Schranz E."/>
        </authorList>
    </citation>
    <scope>NUCLEOTIDE SEQUENCE</scope>
</reference>
<name>A0AA35YTT3_LACSI</name>
<organism evidence="3 4">
    <name type="scientific">Lactuca saligna</name>
    <name type="common">Willowleaf lettuce</name>
    <dbReference type="NCBI Taxonomy" id="75948"/>
    <lineage>
        <taxon>Eukaryota</taxon>
        <taxon>Viridiplantae</taxon>
        <taxon>Streptophyta</taxon>
        <taxon>Embryophyta</taxon>
        <taxon>Tracheophyta</taxon>
        <taxon>Spermatophyta</taxon>
        <taxon>Magnoliopsida</taxon>
        <taxon>eudicotyledons</taxon>
        <taxon>Gunneridae</taxon>
        <taxon>Pentapetalae</taxon>
        <taxon>asterids</taxon>
        <taxon>campanulids</taxon>
        <taxon>Asterales</taxon>
        <taxon>Asteraceae</taxon>
        <taxon>Cichorioideae</taxon>
        <taxon>Cichorieae</taxon>
        <taxon>Lactucinae</taxon>
        <taxon>Lactuca</taxon>
    </lineage>
</organism>
<keyword evidence="4" id="KW-1185">Reference proteome</keyword>
<protein>
    <submittedName>
        <fullName evidence="3">Uncharacterized protein</fullName>
    </submittedName>
</protein>
<evidence type="ECO:0000256" key="1">
    <source>
        <dbReference type="SAM" id="MobiDB-lite"/>
    </source>
</evidence>
<dbReference type="AlphaFoldDB" id="A0AA35YTT3"/>
<gene>
    <name evidence="3" type="ORF">LSALG_LOCUS19876</name>
</gene>
<keyword evidence="2" id="KW-0732">Signal</keyword>